<evidence type="ECO:0000256" key="4">
    <source>
        <dbReference type="ARBA" id="ARBA00022679"/>
    </source>
</evidence>
<keyword evidence="4 11" id="KW-0808">Transferase</keyword>
<dbReference type="InterPro" id="IPR028564">
    <property type="entry name" value="MT_TRM10-typ"/>
</dbReference>
<accession>A0AAF0J839</accession>
<dbReference type="PROSITE" id="PS51675">
    <property type="entry name" value="SAM_MT_TRM10"/>
    <property type="match status" value="1"/>
</dbReference>
<evidence type="ECO:0000256" key="3">
    <source>
        <dbReference type="ARBA" id="ARBA00022603"/>
    </source>
</evidence>
<dbReference type="AlphaFoldDB" id="A0AAF0J839"/>
<evidence type="ECO:0000313" key="11">
    <source>
        <dbReference type="EMBL" id="WFD36883.1"/>
    </source>
</evidence>
<evidence type="ECO:0000256" key="8">
    <source>
        <dbReference type="ARBA" id="ARBA00048434"/>
    </source>
</evidence>
<feature type="region of interest" description="Disordered" evidence="9">
    <location>
        <begin position="1"/>
        <end position="97"/>
    </location>
</feature>
<keyword evidence="3 11" id="KW-0489">Methyltransferase</keyword>
<organism evidence="11 12">
    <name type="scientific">Malassezia cuniculi</name>
    <dbReference type="NCBI Taxonomy" id="948313"/>
    <lineage>
        <taxon>Eukaryota</taxon>
        <taxon>Fungi</taxon>
        <taxon>Dikarya</taxon>
        <taxon>Basidiomycota</taxon>
        <taxon>Ustilaginomycotina</taxon>
        <taxon>Malasseziomycetes</taxon>
        <taxon>Malasseziales</taxon>
        <taxon>Malasseziaceae</taxon>
        <taxon>Malassezia</taxon>
    </lineage>
</organism>
<feature type="compositionally biased region" description="Basic and acidic residues" evidence="9">
    <location>
        <begin position="362"/>
        <end position="373"/>
    </location>
</feature>
<feature type="compositionally biased region" description="Basic residues" evidence="9">
    <location>
        <begin position="63"/>
        <end position="76"/>
    </location>
</feature>
<evidence type="ECO:0000256" key="5">
    <source>
        <dbReference type="ARBA" id="ARBA00022691"/>
    </source>
</evidence>
<evidence type="ECO:0000256" key="1">
    <source>
        <dbReference type="ARBA" id="ARBA00012797"/>
    </source>
</evidence>
<evidence type="ECO:0000256" key="7">
    <source>
        <dbReference type="ARBA" id="ARBA00032166"/>
    </source>
</evidence>
<dbReference type="GO" id="GO:0002939">
    <property type="term" value="P:tRNA N1-guanine methylation"/>
    <property type="evidence" value="ECO:0007669"/>
    <property type="project" value="TreeGrafter"/>
</dbReference>
<sequence length="373" mass="41348">MEKAHEPPEQPEQLEHSPVPDAPHSDNPKWRPPIVVPPGMTKSAAKKMAKRAAREEYKQATKHDKRAKERARRKERRALLRTAERPPRVPRPPPQPFPARVVVDLGFDDLMTADEATSMAAQLGYLYSVNKASSHPFHEIVFAGAGTVSGRSLGFKPPVRAIESFPDASTSETSIFDDRVGKHMEEKSLATWRRWSRVKLVEKGGIEALWTRSPSEATDAAAGETEAGSWAQWTPCDKSQVIYLTADTDETISEMEPGMTYVIGGIVDRNRYKNLCAKKAAALGLQMRRLPIDPAFLGGQGMSSRKVLTVNQVFAILVGWTETRDWTQALQRGLPSRKFNTPQDDDKASDTHATTSTLSPSEETHDECPSEAP</sequence>
<evidence type="ECO:0000256" key="2">
    <source>
        <dbReference type="ARBA" id="ARBA00020451"/>
    </source>
</evidence>
<dbReference type="InterPro" id="IPR038459">
    <property type="entry name" value="MT_TRM10-typ_sf"/>
</dbReference>
<evidence type="ECO:0000256" key="6">
    <source>
        <dbReference type="ARBA" id="ARBA00031792"/>
    </source>
</evidence>
<feature type="compositionally biased region" description="Polar residues" evidence="9">
    <location>
        <begin position="351"/>
        <end position="361"/>
    </location>
</feature>
<feature type="region of interest" description="Disordered" evidence="9">
    <location>
        <begin position="334"/>
        <end position="373"/>
    </location>
</feature>
<dbReference type="PANTHER" id="PTHR13563:SF13">
    <property type="entry name" value="TRNA METHYLTRANSFERASE 10 HOMOLOG A"/>
    <property type="match status" value="1"/>
</dbReference>
<evidence type="ECO:0000256" key="9">
    <source>
        <dbReference type="SAM" id="MobiDB-lite"/>
    </source>
</evidence>
<dbReference type="Gene3D" id="3.40.1280.30">
    <property type="match status" value="1"/>
</dbReference>
<keyword evidence="12" id="KW-1185">Reference proteome</keyword>
<gene>
    <name evidence="11" type="primary">TRM10</name>
    <name evidence="11" type="ORF">MCUN1_003774</name>
</gene>
<dbReference type="InterPro" id="IPR007356">
    <property type="entry name" value="tRNA_m1G_MeTrfase_euk"/>
</dbReference>
<comment type="catalytic activity">
    <reaction evidence="8">
        <text>guanosine(9) in tRNA + S-adenosyl-L-methionine = N(1)-methylguanosine(9) in tRNA + S-adenosyl-L-homocysteine + H(+)</text>
        <dbReference type="Rhea" id="RHEA:43156"/>
        <dbReference type="Rhea" id="RHEA-COMP:10367"/>
        <dbReference type="Rhea" id="RHEA-COMP:10368"/>
        <dbReference type="ChEBI" id="CHEBI:15378"/>
        <dbReference type="ChEBI" id="CHEBI:57856"/>
        <dbReference type="ChEBI" id="CHEBI:59789"/>
        <dbReference type="ChEBI" id="CHEBI:73542"/>
        <dbReference type="ChEBI" id="CHEBI:74269"/>
        <dbReference type="EC" id="2.1.1.221"/>
    </reaction>
</comment>
<keyword evidence="5" id="KW-0949">S-adenosyl-L-methionine</keyword>
<feature type="domain" description="SAM-dependent MTase TRM10-type" evidence="10">
    <location>
        <begin position="85"/>
        <end position="341"/>
    </location>
</feature>
<dbReference type="PANTHER" id="PTHR13563">
    <property type="entry name" value="TRNA (GUANINE-9-) METHYLTRANSFERASE"/>
    <property type="match status" value="1"/>
</dbReference>
<proteinExistence type="predicted"/>
<dbReference type="GO" id="GO:0052905">
    <property type="term" value="F:tRNA (guanosine(9)-N1)-methyltransferase activity"/>
    <property type="evidence" value="ECO:0007669"/>
    <property type="project" value="UniProtKB-EC"/>
</dbReference>
<evidence type="ECO:0000313" key="12">
    <source>
        <dbReference type="Proteomes" id="UP001219933"/>
    </source>
</evidence>
<reference evidence="11" key="1">
    <citation type="submission" date="2023-03" db="EMBL/GenBank/DDBJ databases">
        <title>Mating type loci evolution in Malassezia.</title>
        <authorList>
            <person name="Coelho M.A."/>
        </authorList>
    </citation>
    <scope>NUCLEOTIDE SEQUENCE</scope>
    <source>
        <strain evidence="11">CBS 11721</strain>
    </source>
</reference>
<dbReference type="Proteomes" id="UP001219933">
    <property type="component" value="Chromosome 5"/>
</dbReference>
<dbReference type="CDD" id="cd18089">
    <property type="entry name" value="SPOUT_Trm10-like"/>
    <property type="match status" value="1"/>
</dbReference>
<name>A0AAF0J839_9BASI</name>
<evidence type="ECO:0000259" key="10">
    <source>
        <dbReference type="PROSITE" id="PS51675"/>
    </source>
</evidence>
<feature type="compositionally biased region" description="Basic and acidic residues" evidence="9">
    <location>
        <begin position="52"/>
        <end position="62"/>
    </location>
</feature>
<dbReference type="EMBL" id="CP119881">
    <property type="protein sequence ID" value="WFD36883.1"/>
    <property type="molecule type" value="Genomic_DNA"/>
</dbReference>
<dbReference type="GO" id="GO:0005634">
    <property type="term" value="C:nucleus"/>
    <property type="evidence" value="ECO:0007669"/>
    <property type="project" value="TreeGrafter"/>
</dbReference>
<dbReference type="GO" id="GO:0000049">
    <property type="term" value="F:tRNA binding"/>
    <property type="evidence" value="ECO:0007669"/>
    <property type="project" value="TreeGrafter"/>
</dbReference>
<dbReference type="EC" id="2.1.1.221" evidence="1"/>
<protein>
    <recommendedName>
        <fullName evidence="2">tRNA (guanine(9)-N1)-methyltransferase</fullName>
        <ecNumber evidence="1">2.1.1.221</ecNumber>
    </recommendedName>
    <alternativeName>
        <fullName evidence="7">tRNA methyltransferase 10</fullName>
    </alternativeName>
    <alternativeName>
        <fullName evidence="6">tRNA(m1G9)-methyltransferase</fullName>
    </alternativeName>
</protein>